<accession>A0A919WIB2</accession>
<keyword evidence="2" id="KW-1185">Reference proteome</keyword>
<dbReference type="AlphaFoldDB" id="A0A919WIB2"/>
<dbReference type="EMBL" id="BORC01000003">
    <property type="protein sequence ID" value="GIN62274.1"/>
    <property type="molecule type" value="Genomic_DNA"/>
</dbReference>
<gene>
    <name evidence="1" type="ORF">J27TS8_22670</name>
</gene>
<evidence type="ECO:0000313" key="2">
    <source>
        <dbReference type="Proteomes" id="UP000682111"/>
    </source>
</evidence>
<dbReference type="Proteomes" id="UP000682111">
    <property type="component" value="Unassembled WGS sequence"/>
</dbReference>
<comment type="caution">
    <text evidence="1">The sequence shown here is derived from an EMBL/GenBank/DDBJ whole genome shotgun (WGS) entry which is preliminary data.</text>
</comment>
<organism evidence="1 2">
    <name type="scientific">Robertmurraya siralis</name>
    <dbReference type="NCBI Taxonomy" id="77777"/>
    <lineage>
        <taxon>Bacteria</taxon>
        <taxon>Bacillati</taxon>
        <taxon>Bacillota</taxon>
        <taxon>Bacilli</taxon>
        <taxon>Bacillales</taxon>
        <taxon>Bacillaceae</taxon>
        <taxon>Robertmurraya</taxon>
    </lineage>
</organism>
<protein>
    <submittedName>
        <fullName evidence="1">Uncharacterized protein</fullName>
    </submittedName>
</protein>
<evidence type="ECO:0000313" key="1">
    <source>
        <dbReference type="EMBL" id="GIN62274.1"/>
    </source>
</evidence>
<proteinExistence type="predicted"/>
<name>A0A919WIB2_9BACI</name>
<sequence length="121" mass="14129">MPSLKKMLLQRKRGIITRFELMLNCPSFLGKLESMKPIKVNMAEPIKKKGINNTNCNADIFKSNMLFSLYNNRVETVQAMTVWLMVILLRYFHKEKGVIVNKSKTPRFLCAKMENEFVVQQ</sequence>
<reference evidence="1" key="1">
    <citation type="submission" date="2021-03" db="EMBL/GenBank/DDBJ databases">
        <title>Antimicrobial resistance genes in bacteria isolated from Japanese honey, and their potential for conferring macrolide and lincosamide resistance in the American foulbrood pathogen Paenibacillus larvae.</title>
        <authorList>
            <person name="Okamoto M."/>
            <person name="Kumagai M."/>
            <person name="Kanamori H."/>
            <person name="Takamatsu D."/>
        </authorList>
    </citation>
    <scope>NUCLEOTIDE SEQUENCE</scope>
    <source>
        <strain evidence="1">J27TS8</strain>
    </source>
</reference>